<dbReference type="Gene3D" id="3.40.50.300">
    <property type="entry name" value="P-loop containing nucleotide triphosphate hydrolases"/>
    <property type="match status" value="1"/>
</dbReference>
<dbReference type="InterPro" id="IPR027417">
    <property type="entry name" value="P-loop_NTPase"/>
</dbReference>
<accession>A0A2I1G9L7</accession>
<feature type="domain" description="Novel STAND NTPase 3" evidence="1">
    <location>
        <begin position="20"/>
        <end position="99"/>
    </location>
</feature>
<protein>
    <recommendedName>
        <fullName evidence="1">Novel STAND NTPase 3 domain-containing protein</fullName>
    </recommendedName>
</protein>
<dbReference type="AlphaFoldDB" id="A0A2I1G9L7"/>
<dbReference type="InterPro" id="IPR049050">
    <property type="entry name" value="nSTAND3"/>
</dbReference>
<evidence type="ECO:0000313" key="2">
    <source>
        <dbReference type="EMBL" id="PKY43323.1"/>
    </source>
</evidence>
<dbReference type="Proteomes" id="UP000234323">
    <property type="component" value="Unassembled WGS sequence"/>
</dbReference>
<evidence type="ECO:0000259" key="1">
    <source>
        <dbReference type="Pfam" id="PF20720"/>
    </source>
</evidence>
<sequence>MQSTLNSVNSIDSFVEIAVDSMKEVVAVMTKENVCILCSPPGSGKTTFAKKIQEWLSINKNRRVVYIPMCELAYQRSGHSTNIGRNSVDINVFDKFWAKHTGKTWSSRINEDDPMDILIDDVHVIGNQMAFFWNNLKELATEGGNKRILMLSRSELRNMATASSIGFQKHFGLEHLRLTKTEYISLASKYVVRYPFLSFIFDGDQDFIYNSTRGHAGLISSSFRYFIEECSDGGTRNLFLTLISREYKRFIANSTVYSMIRNWSLNDKEIKFLLEILCLLDNDSRFSVDPEDDKKLMVDKFIDYGLIVEINGQLELVAPIMRNELWELAKTNSVF</sequence>
<organism evidence="2 3">
    <name type="scientific">Rhizophagus irregularis</name>
    <dbReference type="NCBI Taxonomy" id="588596"/>
    <lineage>
        <taxon>Eukaryota</taxon>
        <taxon>Fungi</taxon>
        <taxon>Fungi incertae sedis</taxon>
        <taxon>Mucoromycota</taxon>
        <taxon>Glomeromycotina</taxon>
        <taxon>Glomeromycetes</taxon>
        <taxon>Glomerales</taxon>
        <taxon>Glomeraceae</taxon>
        <taxon>Rhizophagus</taxon>
    </lineage>
</organism>
<dbReference type="Pfam" id="PF20720">
    <property type="entry name" value="nSTAND3"/>
    <property type="match status" value="1"/>
</dbReference>
<keyword evidence="3" id="KW-1185">Reference proteome</keyword>
<gene>
    <name evidence="2" type="ORF">RhiirA4_509312</name>
</gene>
<dbReference type="SUPFAM" id="SSF52540">
    <property type="entry name" value="P-loop containing nucleoside triphosphate hydrolases"/>
    <property type="match status" value="1"/>
</dbReference>
<evidence type="ECO:0000313" key="3">
    <source>
        <dbReference type="Proteomes" id="UP000234323"/>
    </source>
</evidence>
<reference evidence="2 3" key="1">
    <citation type="submission" date="2015-10" db="EMBL/GenBank/DDBJ databases">
        <title>Genome analyses suggest a sexual origin of heterokaryosis in a supposedly ancient asexual fungus.</title>
        <authorList>
            <person name="Ropars J."/>
            <person name="Sedzielewska K."/>
            <person name="Noel J."/>
            <person name="Charron P."/>
            <person name="Farinelli L."/>
            <person name="Marton T."/>
            <person name="Kruger M."/>
            <person name="Pelin A."/>
            <person name="Brachmann A."/>
            <person name="Corradi N."/>
        </authorList>
    </citation>
    <scope>NUCLEOTIDE SEQUENCE [LARGE SCALE GENOMIC DNA]</scope>
    <source>
        <strain evidence="2 3">A4</strain>
    </source>
</reference>
<proteinExistence type="predicted"/>
<dbReference type="EMBL" id="LLXI01000247">
    <property type="protein sequence ID" value="PKY43323.1"/>
    <property type="molecule type" value="Genomic_DNA"/>
</dbReference>
<comment type="caution">
    <text evidence="2">The sequence shown here is derived from an EMBL/GenBank/DDBJ whole genome shotgun (WGS) entry which is preliminary data.</text>
</comment>
<name>A0A2I1G9L7_9GLOM</name>